<reference evidence="1" key="1">
    <citation type="submission" date="2020-07" db="EMBL/GenBank/DDBJ databases">
        <title>Multicomponent nature underlies the extraordinary mechanical properties of spider dragline silk.</title>
        <authorList>
            <person name="Kono N."/>
            <person name="Nakamura H."/>
            <person name="Mori M."/>
            <person name="Yoshida Y."/>
            <person name="Ohtoshi R."/>
            <person name="Malay A.D."/>
            <person name="Moran D.A.P."/>
            <person name="Tomita M."/>
            <person name="Numata K."/>
            <person name="Arakawa K."/>
        </authorList>
    </citation>
    <scope>NUCLEOTIDE SEQUENCE</scope>
</reference>
<dbReference type="AlphaFoldDB" id="A0A8X6LGU2"/>
<accession>A0A8X6LGU2</accession>
<protein>
    <submittedName>
        <fullName evidence="1">Uncharacterized protein</fullName>
    </submittedName>
</protein>
<evidence type="ECO:0000313" key="2">
    <source>
        <dbReference type="Proteomes" id="UP000887116"/>
    </source>
</evidence>
<comment type="caution">
    <text evidence="1">The sequence shown here is derived from an EMBL/GenBank/DDBJ whole genome shotgun (WGS) entry which is preliminary data.</text>
</comment>
<keyword evidence="2" id="KW-1185">Reference proteome</keyword>
<proteinExistence type="predicted"/>
<name>A0A8X6LGU2_TRICU</name>
<dbReference type="EMBL" id="BMAO01006662">
    <property type="protein sequence ID" value="GFR10316.1"/>
    <property type="molecule type" value="Genomic_DNA"/>
</dbReference>
<sequence length="90" mass="10375">MPLNISFSRLLLLSIPYEHEMERDGKMYWRILFLLDSIHKSWLISFAQEHGGGSVMVESRCCEVEGRINAGTLGKNLSIAFCAMYRLVFF</sequence>
<gene>
    <name evidence="1" type="ORF">TNCT_327101</name>
</gene>
<dbReference type="Proteomes" id="UP000887116">
    <property type="component" value="Unassembled WGS sequence"/>
</dbReference>
<organism evidence="1 2">
    <name type="scientific">Trichonephila clavata</name>
    <name type="common">Joro spider</name>
    <name type="synonym">Nephila clavata</name>
    <dbReference type="NCBI Taxonomy" id="2740835"/>
    <lineage>
        <taxon>Eukaryota</taxon>
        <taxon>Metazoa</taxon>
        <taxon>Ecdysozoa</taxon>
        <taxon>Arthropoda</taxon>
        <taxon>Chelicerata</taxon>
        <taxon>Arachnida</taxon>
        <taxon>Araneae</taxon>
        <taxon>Araneomorphae</taxon>
        <taxon>Entelegynae</taxon>
        <taxon>Araneoidea</taxon>
        <taxon>Nephilidae</taxon>
        <taxon>Trichonephila</taxon>
    </lineage>
</organism>
<evidence type="ECO:0000313" key="1">
    <source>
        <dbReference type="EMBL" id="GFR10316.1"/>
    </source>
</evidence>